<dbReference type="OrthoDB" id="6380398at2759"/>
<dbReference type="STRING" id="7574.A0A1S3KHP4"/>
<dbReference type="InterPro" id="IPR001254">
    <property type="entry name" value="Trypsin_dom"/>
</dbReference>
<dbReference type="PRINTS" id="PR00722">
    <property type="entry name" value="CHYMOTRYPSIN"/>
</dbReference>
<dbReference type="PROSITE" id="PS50240">
    <property type="entry name" value="TRYPSIN_DOM"/>
    <property type="match status" value="1"/>
</dbReference>
<dbReference type="InterPro" id="IPR018114">
    <property type="entry name" value="TRYPSIN_HIS"/>
</dbReference>
<dbReference type="AlphaFoldDB" id="A0A1S3KHP4"/>
<keyword evidence="2" id="KW-0378">Hydrolase</keyword>
<evidence type="ECO:0000313" key="7">
    <source>
        <dbReference type="RefSeq" id="XP_013421746.1"/>
    </source>
</evidence>
<dbReference type="InterPro" id="IPR043504">
    <property type="entry name" value="Peptidase_S1_PA_chymotrypsin"/>
</dbReference>
<dbReference type="FunCoup" id="A0A1S3KHP4">
    <property type="interactions" value="36"/>
</dbReference>
<dbReference type="Proteomes" id="UP000085678">
    <property type="component" value="Unplaced"/>
</dbReference>
<dbReference type="InParanoid" id="A0A1S3KHP4"/>
<dbReference type="Gene3D" id="2.40.10.10">
    <property type="entry name" value="Trypsin-like serine proteases"/>
    <property type="match status" value="1"/>
</dbReference>
<dbReference type="SUPFAM" id="SSF50494">
    <property type="entry name" value="Trypsin-like serine proteases"/>
    <property type="match status" value="1"/>
</dbReference>
<dbReference type="RefSeq" id="XP_013421746.1">
    <property type="nucleotide sequence ID" value="XM_013566292.1"/>
</dbReference>
<protein>
    <submittedName>
        <fullName evidence="7">Chymotrypsinogen A-like</fullName>
    </submittedName>
</protein>
<organism evidence="6 7">
    <name type="scientific">Lingula anatina</name>
    <name type="common">Brachiopod</name>
    <name type="synonym">Lingula unguis</name>
    <dbReference type="NCBI Taxonomy" id="7574"/>
    <lineage>
        <taxon>Eukaryota</taxon>
        <taxon>Metazoa</taxon>
        <taxon>Spiralia</taxon>
        <taxon>Lophotrochozoa</taxon>
        <taxon>Brachiopoda</taxon>
        <taxon>Linguliformea</taxon>
        <taxon>Lingulata</taxon>
        <taxon>Lingulida</taxon>
        <taxon>Linguloidea</taxon>
        <taxon>Lingulidae</taxon>
        <taxon>Lingula</taxon>
    </lineage>
</organism>
<evidence type="ECO:0000313" key="6">
    <source>
        <dbReference type="Proteomes" id="UP000085678"/>
    </source>
</evidence>
<proteinExistence type="predicted"/>
<dbReference type="SMART" id="SM00020">
    <property type="entry name" value="Tryp_SPc"/>
    <property type="match status" value="1"/>
</dbReference>
<dbReference type="InterPro" id="IPR009003">
    <property type="entry name" value="Peptidase_S1_PA"/>
</dbReference>
<feature type="domain" description="Peptidase S1" evidence="5">
    <location>
        <begin position="37"/>
        <end position="277"/>
    </location>
</feature>
<keyword evidence="6" id="KW-1185">Reference proteome</keyword>
<sequence>MRGSKDAGQYRCGEAMMWASIVSTECAALPGLRRNRVVGGNEASPNHWSSVGSLQTISSTYICGGSIITPNWVVTAAHCLDSIHDDADDYQVVFGDHNQDPSSGREVIARVSRIIKHEHYGSDGPGFRNDIALLKLSQPVQFTRYIQPACLPTVNNVFTSSDECLILGWGETKGTRESNVLLRELRLDIIPNTNCSAMWSKYPHPGARVLPFHICVGVVGSETCNGDSGGHVFCKKGDQWVTVGVSSWAVGDCDTPEFPAVYSRITSYLSWIRHIIQQDTTTTPGAAFG</sequence>
<dbReference type="Pfam" id="PF00089">
    <property type="entry name" value="Trypsin"/>
    <property type="match status" value="1"/>
</dbReference>
<dbReference type="PANTHER" id="PTHR24252:SF7">
    <property type="entry name" value="HYALIN"/>
    <property type="match status" value="1"/>
</dbReference>
<dbReference type="PROSITE" id="PS00134">
    <property type="entry name" value="TRYPSIN_HIS"/>
    <property type="match status" value="1"/>
</dbReference>
<reference evidence="7" key="1">
    <citation type="submission" date="2025-08" db="UniProtKB">
        <authorList>
            <consortium name="RefSeq"/>
        </authorList>
    </citation>
    <scope>IDENTIFICATION</scope>
    <source>
        <tissue evidence="7">Gonads</tissue>
    </source>
</reference>
<keyword evidence="4" id="KW-1015">Disulfide bond</keyword>
<evidence type="ECO:0000256" key="3">
    <source>
        <dbReference type="ARBA" id="ARBA00022825"/>
    </source>
</evidence>
<keyword evidence="3" id="KW-0720">Serine protease</keyword>
<dbReference type="GO" id="GO:0006508">
    <property type="term" value="P:proteolysis"/>
    <property type="evidence" value="ECO:0007669"/>
    <property type="project" value="UniProtKB-KW"/>
</dbReference>
<gene>
    <name evidence="7" type="primary">LOC106181808</name>
</gene>
<dbReference type="CDD" id="cd00190">
    <property type="entry name" value="Tryp_SPc"/>
    <property type="match status" value="1"/>
</dbReference>
<dbReference type="FunFam" id="2.40.10.10:FF:000003">
    <property type="entry name" value="Transmembrane serine protease 3"/>
    <property type="match status" value="1"/>
</dbReference>
<accession>A0A1S3KHP4</accession>
<dbReference type="InterPro" id="IPR001314">
    <property type="entry name" value="Peptidase_S1A"/>
</dbReference>
<keyword evidence="1" id="KW-0645">Protease</keyword>
<dbReference type="KEGG" id="lak:106181808"/>
<dbReference type="GeneID" id="106181808"/>
<evidence type="ECO:0000256" key="4">
    <source>
        <dbReference type="ARBA" id="ARBA00023157"/>
    </source>
</evidence>
<evidence type="ECO:0000256" key="1">
    <source>
        <dbReference type="ARBA" id="ARBA00022670"/>
    </source>
</evidence>
<evidence type="ECO:0000259" key="5">
    <source>
        <dbReference type="PROSITE" id="PS50240"/>
    </source>
</evidence>
<dbReference type="GO" id="GO:0004252">
    <property type="term" value="F:serine-type endopeptidase activity"/>
    <property type="evidence" value="ECO:0007669"/>
    <property type="project" value="InterPro"/>
</dbReference>
<evidence type="ECO:0000256" key="2">
    <source>
        <dbReference type="ARBA" id="ARBA00022801"/>
    </source>
</evidence>
<dbReference type="PANTHER" id="PTHR24252">
    <property type="entry name" value="ACROSIN-RELATED"/>
    <property type="match status" value="1"/>
</dbReference>
<name>A0A1S3KHP4_LINAN</name>